<accession>A0A0F8ZYY9</accession>
<reference evidence="1" key="1">
    <citation type="journal article" date="2015" name="Nature">
        <title>Complex archaea that bridge the gap between prokaryotes and eukaryotes.</title>
        <authorList>
            <person name="Spang A."/>
            <person name="Saw J.H."/>
            <person name="Jorgensen S.L."/>
            <person name="Zaremba-Niedzwiedzka K."/>
            <person name="Martijn J."/>
            <person name="Lind A.E."/>
            <person name="van Eijk R."/>
            <person name="Schleper C."/>
            <person name="Guy L."/>
            <person name="Ettema T.J."/>
        </authorList>
    </citation>
    <scope>NUCLEOTIDE SEQUENCE</scope>
</reference>
<dbReference type="EMBL" id="LAZR01045304">
    <property type="protein sequence ID" value="KKK99192.1"/>
    <property type="molecule type" value="Genomic_DNA"/>
</dbReference>
<gene>
    <name evidence="1" type="ORF">LCGC14_2635150</name>
</gene>
<proteinExistence type="predicted"/>
<sequence>FMIAAALLAAGAYNLKQDPNYMENEEKKRKLLEKVKATDVKPKEKK</sequence>
<feature type="non-terminal residue" evidence="1">
    <location>
        <position position="1"/>
    </location>
</feature>
<protein>
    <submittedName>
        <fullName evidence="1">Uncharacterized protein</fullName>
    </submittedName>
</protein>
<evidence type="ECO:0000313" key="1">
    <source>
        <dbReference type="EMBL" id="KKK99192.1"/>
    </source>
</evidence>
<organism evidence="1">
    <name type="scientific">marine sediment metagenome</name>
    <dbReference type="NCBI Taxonomy" id="412755"/>
    <lineage>
        <taxon>unclassified sequences</taxon>
        <taxon>metagenomes</taxon>
        <taxon>ecological metagenomes</taxon>
    </lineage>
</organism>
<name>A0A0F8ZYY9_9ZZZZ</name>
<dbReference type="AlphaFoldDB" id="A0A0F8ZYY9"/>
<comment type="caution">
    <text evidence="1">The sequence shown here is derived from an EMBL/GenBank/DDBJ whole genome shotgun (WGS) entry which is preliminary data.</text>
</comment>